<keyword evidence="2" id="KW-0732">Signal</keyword>
<keyword evidence="1" id="KW-1133">Transmembrane helix</keyword>
<comment type="caution">
    <text evidence="3">The sequence shown here is derived from an EMBL/GenBank/DDBJ whole genome shotgun (WGS) entry which is preliminary data.</text>
</comment>
<dbReference type="AlphaFoldDB" id="A0A6L9SGX5"/>
<proteinExistence type="predicted"/>
<keyword evidence="4" id="KW-1185">Reference proteome</keyword>
<accession>A0A6L9SGX5</accession>
<organism evidence="3 4">
    <name type="scientific">Phytoactinopolyspora halotolerans</name>
    <dbReference type="NCBI Taxonomy" id="1981512"/>
    <lineage>
        <taxon>Bacteria</taxon>
        <taxon>Bacillati</taxon>
        <taxon>Actinomycetota</taxon>
        <taxon>Actinomycetes</taxon>
        <taxon>Jiangellales</taxon>
        <taxon>Jiangellaceae</taxon>
        <taxon>Phytoactinopolyspora</taxon>
    </lineage>
</organism>
<dbReference type="Proteomes" id="UP000475214">
    <property type="component" value="Unassembled WGS sequence"/>
</dbReference>
<keyword evidence="1" id="KW-0812">Transmembrane</keyword>
<evidence type="ECO:0000313" key="3">
    <source>
        <dbReference type="EMBL" id="NEE03858.1"/>
    </source>
</evidence>
<protein>
    <recommendedName>
        <fullName evidence="5">MFS transporter</fullName>
    </recommendedName>
</protein>
<keyword evidence="1" id="KW-0472">Membrane</keyword>
<feature type="transmembrane region" description="Helical" evidence="1">
    <location>
        <begin position="40"/>
        <end position="57"/>
    </location>
</feature>
<feature type="transmembrane region" description="Helical" evidence="1">
    <location>
        <begin position="64"/>
        <end position="84"/>
    </location>
</feature>
<dbReference type="EMBL" id="JAAGOA010000026">
    <property type="protein sequence ID" value="NEE03858.1"/>
    <property type="molecule type" value="Genomic_DNA"/>
</dbReference>
<evidence type="ECO:0000256" key="1">
    <source>
        <dbReference type="SAM" id="Phobius"/>
    </source>
</evidence>
<dbReference type="RefSeq" id="WP_216853706.1">
    <property type="nucleotide sequence ID" value="NZ_JAAGOA010000026.1"/>
</dbReference>
<reference evidence="3 4" key="1">
    <citation type="submission" date="2020-02" db="EMBL/GenBank/DDBJ databases">
        <authorList>
            <person name="Li X.-J."/>
            <person name="Han X.-M."/>
        </authorList>
    </citation>
    <scope>NUCLEOTIDE SEQUENCE [LARGE SCALE GENOMIC DNA]</scope>
    <source>
        <strain evidence="3 4">CCTCC AB 2017055</strain>
    </source>
</reference>
<name>A0A6L9SGX5_9ACTN</name>
<feature type="transmembrane region" description="Helical" evidence="1">
    <location>
        <begin position="104"/>
        <end position="125"/>
    </location>
</feature>
<sequence>MMGPGQGVARVARGSVLAVCCLAMSLVAHAAAGGAVHVTSGTVVGGLALSGMCIAAADARRSFGGILTVVLLSQIGLHLFAGAGGHHVESSGYGWSPGMVASHAVAAVAVSVLLAHAERLVWALWSLTRLPRVPLLGDPAPALNSLIIVRSYRPKPVACSALWLGGPGTRGPPR</sequence>
<feature type="chain" id="PRO_5026790567" description="MFS transporter" evidence="2">
    <location>
        <begin position="31"/>
        <end position="174"/>
    </location>
</feature>
<evidence type="ECO:0008006" key="5">
    <source>
        <dbReference type="Google" id="ProtNLM"/>
    </source>
</evidence>
<evidence type="ECO:0000313" key="4">
    <source>
        <dbReference type="Proteomes" id="UP000475214"/>
    </source>
</evidence>
<gene>
    <name evidence="3" type="ORF">G1H10_27190</name>
</gene>
<evidence type="ECO:0000256" key="2">
    <source>
        <dbReference type="SAM" id="SignalP"/>
    </source>
</evidence>
<feature type="signal peptide" evidence="2">
    <location>
        <begin position="1"/>
        <end position="30"/>
    </location>
</feature>